<dbReference type="AlphaFoldDB" id="A0A5S9QY80"/>
<evidence type="ECO:0000259" key="9">
    <source>
        <dbReference type="Pfam" id="PF00881"/>
    </source>
</evidence>
<evidence type="ECO:0000256" key="5">
    <source>
        <dbReference type="ARBA" id="ARBA00023002"/>
    </source>
</evidence>
<keyword evidence="2 7" id="KW-0285">Flavoprotein</keyword>
<keyword evidence="4 7" id="KW-0521">NADP</keyword>
<feature type="domain" description="Nitroreductase" evidence="9">
    <location>
        <begin position="11"/>
        <end position="168"/>
    </location>
</feature>
<dbReference type="InterPro" id="IPR000415">
    <property type="entry name" value="Nitroreductase-like"/>
</dbReference>
<accession>A0A5S9QY80</accession>
<protein>
    <recommendedName>
        <fullName evidence="7">Putative NAD(P)H nitroreductase</fullName>
        <ecNumber evidence="7">1.-.-.-</ecNumber>
    </recommendedName>
</protein>
<evidence type="ECO:0000256" key="2">
    <source>
        <dbReference type="ARBA" id="ARBA00022630"/>
    </source>
</evidence>
<feature type="binding site" evidence="8">
    <location>
        <position position="39"/>
    </location>
    <ligand>
        <name>FMN</name>
        <dbReference type="ChEBI" id="CHEBI:58210"/>
        <note>ligand shared between dimeric partners</note>
    </ligand>
</feature>
<dbReference type="PANTHER" id="PTHR43821:SF1">
    <property type="entry name" value="NAD(P)H NITROREDUCTASE YDJA-RELATED"/>
    <property type="match status" value="1"/>
</dbReference>
<evidence type="ECO:0000313" key="10">
    <source>
        <dbReference type="EMBL" id="CAA0124941.1"/>
    </source>
</evidence>
<dbReference type="PIRSF" id="PIRSF000232">
    <property type="entry name" value="YdjA"/>
    <property type="match status" value="1"/>
</dbReference>
<dbReference type="OrthoDB" id="9804207at2"/>
<feature type="binding site" description="in other chain" evidence="8">
    <location>
        <begin position="138"/>
        <end position="140"/>
    </location>
    <ligand>
        <name>FMN</name>
        <dbReference type="ChEBI" id="CHEBI:58210"/>
        <note>ligand shared between dimeric partners</note>
    </ligand>
</feature>
<feature type="binding site" evidence="8">
    <location>
        <position position="43"/>
    </location>
    <ligand>
        <name>FMN</name>
        <dbReference type="ChEBI" id="CHEBI:58210"/>
        <note>ligand shared between dimeric partners</note>
    </ligand>
</feature>
<dbReference type="Pfam" id="PF00881">
    <property type="entry name" value="Nitroreductase"/>
    <property type="match status" value="1"/>
</dbReference>
<proteinExistence type="inferred from homology"/>
<dbReference type="EC" id="1.-.-.-" evidence="7"/>
<dbReference type="EMBL" id="CACSIO010000061">
    <property type="protein sequence ID" value="CAA0124941.1"/>
    <property type="molecule type" value="Genomic_DNA"/>
</dbReference>
<comment type="similarity">
    <text evidence="1 7">Belongs to the nitroreductase family.</text>
</comment>
<evidence type="ECO:0000256" key="3">
    <source>
        <dbReference type="ARBA" id="ARBA00022643"/>
    </source>
</evidence>
<evidence type="ECO:0000256" key="8">
    <source>
        <dbReference type="PIRSR" id="PIRSR000232-1"/>
    </source>
</evidence>
<dbReference type="SUPFAM" id="SSF55469">
    <property type="entry name" value="FMN-dependent nitroreductase-like"/>
    <property type="match status" value="1"/>
</dbReference>
<name>A0A5S9QY80_9GAMM</name>
<evidence type="ECO:0000256" key="4">
    <source>
        <dbReference type="ARBA" id="ARBA00022857"/>
    </source>
</evidence>
<dbReference type="InterPro" id="IPR026021">
    <property type="entry name" value="YdjA-like"/>
</dbReference>
<keyword evidence="6 7" id="KW-0520">NAD</keyword>
<feature type="binding site" description="in other chain" evidence="8">
    <location>
        <begin position="14"/>
        <end position="16"/>
    </location>
    <ligand>
        <name>FMN</name>
        <dbReference type="ChEBI" id="CHEBI:58210"/>
        <note>ligand shared between dimeric partners</note>
    </ligand>
</feature>
<dbReference type="PANTHER" id="PTHR43821">
    <property type="entry name" value="NAD(P)H NITROREDUCTASE YDJA-RELATED"/>
    <property type="match status" value="1"/>
</dbReference>
<dbReference type="Proteomes" id="UP000441399">
    <property type="component" value="Unassembled WGS sequence"/>
</dbReference>
<dbReference type="CDD" id="cd02135">
    <property type="entry name" value="YdjA-like"/>
    <property type="match status" value="1"/>
</dbReference>
<reference evidence="10 11" key="1">
    <citation type="submission" date="2019-11" db="EMBL/GenBank/DDBJ databases">
        <authorList>
            <person name="Holert J."/>
        </authorList>
    </citation>
    <scope>NUCLEOTIDE SEQUENCE [LARGE SCALE GENOMIC DNA]</scope>
    <source>
        <strain evidence="10">SB11_3</strain>
    </source>
</reference>
<keyword evidence="11" id="KW-1185">Reference proteome</keyword>
<comment type="cofactor">
    <cofactor evidence="8">
        <name>FMN</name>
        <dbReference type="ChEBI" id="CHEBI:58210"/>
    </cofactor>
    <text evidence="8">Binds 1 FMN per subunit.</text>
</comment>
<gene>
    <name evidence="10" type="primary">ydjA</name>
    <name evidence="10" type="ORF">OPDIPICF_03259</name>
</gene>
<dbReference type="Gene3D" id="3.40.109.10">
    <property type="entry name" value="NADH Oxidase"/>
    <property type="match status" value="1"/>
</dbReference>
<evidence type="ECO:0000256" key="6">
    <source>
        <dbReference type="ARBA" id="ARBA00023027"/>
    </source>
</evidence>
<evidence type="ECO:0000313" key="11">
    <source>
        <dbReference type="Proteomes" id="UP000441399"/>
    </source>
</evidence>
<evidence type="ECO:0000256" key="1">
    <source>
        <dbReference type="ARBA" id="ARBA00007118"/>
    </source>
</evidence>
<keyword evidence="3 7" id="KW-0288">FMN</keyword>
<dbReference type="InterPro" id="IPR052530">
    <property type="entry name" value="NAD(P)H_nitroreductase"/>
</dbReference>
<sequence length="190" mass="20437">MTANQAVLDAILKRNSSSKLAEPAPSDAELAVLMQAAGRAPDHARLQPWRFLVIQGEGRSALGQLFADVQQEDAGQVLSDDKRRDIAAKPLRAPLILAPIAHIQDHPKVPEVEQVMSVACACQNVLLAAEAMGYAGIWRTGPMAFDARVHAGLGLAENEQLLGFLYLGTRTASEKSLPEIAASSLLRQWP</sequence>
<keyword evidence="5 7" id="KW-0560">Oxidoreductase</keyword>
<evidence type="ECO:0000256" key="7">
    <source>
        <dbReference type="PIRNR" id="PIRNR000232"/>
    </source>
</evidence>
<organism evidence="10 11">
    <name type="scientific">BD1-7 clade bacterium</name>
    <dbReference type="NCBI Taxonomy" id="2029982"/>
    <lineage>
        <taxon>Bacteria</taxon>
        <taxon>Pseudomonadati</taxon>
        <taxon>Pseudomonadota</taxon>
        <taxon>Gammaproteobacteria</taxon>
        <taxon>Cellvibrionales</taxon>
        <taxon>Spongiibacteraceae</taxon>
        <taxon>BD1-7 clade</taxon>
    </lineage>
</organism>
<dbReference type="GO" id="GO:0016491">
    <property type="term" value="F:oxidoreductase activity"/>
    <property type="evidence" value="ECO:0007669"/>
    <property type="project" value="UniProtKB-UniRule"/>
</dbReference>
<dbReference type="InterPro" id="IPR029479">
    <property type="entry name" value="Nitroreductase"/>
</dbReference>